<name>A0A409YXG8_9AGAR</name>
<evidence type="ECO:0000313" key="2">
    <source>
        <dbReference type="EMBL" id="PPR07668.1"/>
    </source>
</evidence>
<keyword evidence="1" id="KW-0732">Signal</keyword>
<accession>A0A409YXG8</accession>
<keyword evidence="3" id="KW-1185">Reference proteome</keyword>
<evidence type="ECO:0008006" key="4">
    <source>
        <dbReference type="Google" id="ProtNLM"/>
    </source>
</evidence>
<comment type="caution">
    <text evidence="2">The sequence shown here is derived from an EMBL/GenBank/DDBJ whole genome shotgun (WGS) entry which is preliminary data.</text>
</comment>
<protein>
    <recommendedName>
        <fullName evidence="4">Hydrophobin</fullName>
    </recommendedName>
</protein>
<gene>
    <name evidence="2" type="ORF">CVT26_001597</name>
</gene>
<evidence type="ECO:0000313" key="3">
    <source>
        <dbReference type="Proteomes" id="UP000284706"/>
    </source>
</evidence>
<dbReference type="AlphaFoldDB" id="A0A409YXG8"/>
<feature type="signal peptide" evidence="1">
    <location>
        <begin position="1"/>
        <end position="18"/>
    </location>
</feature>
<dbReference type="EMBL" id="NHYE01000041">
    <property type="protein sequence ID" value="PPR07668.1"/>
    <property type="molecule type" value="Genomic_DNA"/>
</dbReference>
<sequence>MKFVVAALALTFFCGAQATAVPRTLISGPISVPCPSGTYCCIPGPIVVGHPRTTGSCVPLTHACAL</sequence>
<organism evidence="2 3">
    <name type="scientific">Gymnopilus dilepis</name>
    <dbReference type="NCBI Taxonomy" id="231916"/>
    <lineage>
        <taxon>Eukaryota</taxon>
        <taxon>Fungi</taxon>
        <taxon>Dikarya</taxon>
        <taxon>Basidiomycota</taxon>
        <taxon>Agaricomycotina</taxon>
        <taxon>Agaricomycetes</taxon>
        <taxon>Agaricomycetidae</taxon>
        <taxon>Agaricales</taxon>
        <taxon>Agaricineae</taxon>
        <taxon>Hymenogastraceae</taxon>
        <taxon>Gymnopilus</taxon>
    </lineage>
</organism>
<dbReference type="Proteomes" id="UP000284706">
    <property type="component" value="Unassembled WGS sequence"/>
</dbReference>
<feature type="chain" id="PRO_5019066684" description="Hydrophobin" evidence="1">
    <location>
        <begin position="19"/>
        <end position="66"/>
    </location>
</feature>
<proteinExistence type="predicted"/>
<reference evidence="2 3" key="1">
    <citation type="journal article" date="2018" name="Evol. Lett.">
        <title>Horizontal gene cluster transfer increased hallucinogenic mushroom diversity.</title>
        <authorList>
            <person name="Reynolds H.T."/>
            <person name="Vijayakumar V."/>
            <person name="Gluck-Thaler E."/>
            <person name="Korotkin H.B."/>
            <person name="Matheny P.B."/>
            <person name="Slot J.C."/>
        </authorList>
    </citation>
    <scope>NUCLEOTIDE SEQUENCE [LARGE SCALE GENOMIC DNA]</scope>
    <source>
        <strain evidence="2 3">SRW20</strain>
    </source>
</reference>
<dbReference type="InParanoid" id="A0A409YXG8"/>
<evidence type="ECO:0000256" key="1">
    <source>
        <dbReference type="SAM" id="SignalP"/>
    </source>
</evidence>